<reference evidence="2" key="2">
    <citation type="journal article" date="2016" name="Fungal Biol.">
        <title>Ochratoxin A production by Penicillium thymicola.</title>
        <authorList>
            <person name="Nguyen H.D.T."/>
            <person name="McMullin D.R."/>
            <person name="Ponomareva E."/>
            <person name="Riley R."/>
            <person name="Pomraning K.R."/>
            <person name="Baker S.E."/>
            <person name="Seifert K.A."/>
        </authorList>
    </citation>
    <scope>NUCLEOTIDE SEQUENCE</scope>
    <source>
        <strain evidence="2">DAOM 180753</strain>
    </source>
</reference>
<evidence type="ECO:0000256" key="1">
    <source>
        <dbReference type="SAM" id="MobiDB-lite"/>
    </source>
</evidence>
<organism evidence="2 3">
    <name type="scientific">Penicillium thymicola</name>
    <dbReference type="NCBI Taxonomy" id="293382"/>
    <lineage>
        <taxon>Eukaryota</taxon>
        <taxon>Fungi</taxon>
        <taxon>Dikarya</taxon>
        <taxon>Ascomycota</taxon>
        <taxon>Pezizomycotina</taxon>
        <taxon>Eurotiomycetes</taxon>
        <taxon>Eurotiomycetidae</taxon>
        <taxon>Eurotiales</taxon>
        <taxon>Aspergillaceae</taxon>
        <taxon>Penicillium</taxon>
    </lineage>
</organism>
<keyword evidence="3" id="KW-1185">Reference proteome</keyword>
<name>A0AAI9X534_PENTH</name>
<proteinExistence type="predicted"/>
<reference evidence="2" key="1">
    <citation type="submission" date="2015-06" db="EMBL/GenBank/DDBJ databases">
        <authorList>
            <person name="Nguyen H."/>
        </authorList>
    </citation>
    <scope>NUCLEOTIDE SEQUENCE</scope>
    <source>
        <strain evidence="2">DAOM 180753</strain>
    </source>
</reference>
<feature type="compositionally biased region" description="Basic and acidic residues" evidence="1">
    <location>
        <begin position="55"/>
        <end position="69"/>
    </location>
</feature>
<dbReference type="Proteomes" id="UP001227192">
    <property type="component" value="Unassembled WGS sequence"/>
</dbReference>
<accession>A0AAI9X534</accession>
<comment type="caution">
    <text evidence="2">The sequence shown here is derived from an EMBL/GenBank/DDBJ whole genome shotgun (WGS) entry which is preliminary data.</text>
</comment>
<feature type="compositionally biased region" description="Basic and acidic residues" evidence="1">
    <location>
        <begin position="30"/>
        <end position="44"/>
    </location>
</feature>
<feature type="compositionally biased region" description="Basic and acidic residues" evidence="1">
    <location>
        <begin position="80"/>
        <end position="101"/>
    </location>
</feature>
<sequence length="153" mass="16568">MRPSAGSPPSATDSKYRSGELDSEVNVGNHGDDKGHDPDGRDFGGFDSEVNVGNHGDDKGHDPDGRDSGGFDSEVNVGNHGDDKDHDPEREDPVNKNKKMDNCWVPGCLRHMALYGTDPLYVVDKSLSPSLLLLSVHPRTDKSYRVVSPISTP</sequence>
<dbReference type="AlphaFoldDB" id="A0AAI9X534"/>
<evidence type="ECO:0000313" key="2">
    <source>
        <dbReference type="EMBL" id="KAJ9484271.1"/>
    </source>
</evidence>
<protein>
    <submittedName>
        <fullName evidence="2">Uncharacterized protein</fullName>
    </submittedName>
</protein>
<evidence type="ECO:0000313" key="3">
    <source>
        <dbReference type="Proteomes" id="UP001227192"/>
    </source>
</evidence>
<feature type="region of interest" description="Disordered" evidence="1">
    <location>
        <begin position="1"/>
        <end position="101"/>
    </location>
</feature>
<dbReference type="EMBL" id="LACB01000355">
    <property type="protein sequence ID" value="KAJ9484271.1"/>
    <property type="molecule type" value="Genomic_DNA"/>
</dbReference>
<gene>
    <name evidence="2" type="ORF">VN97_g9110</name>
</gene>